<dbReference type="Proteomes" id="UP000198211">
    <property type="component" value="Unassembled WGS sequence"/>
</dbReference>
<dbReference type="PANTHER" id="PTHR19211:SF127">
    <property type="entry name" value="ABC TRANSPORTER DOMAIN-CONTAINING PROTEIN"/>
    <property type="match status" value="1"/>
</dbReference>
<dbReference type="PANTHER" id="PTHR19211">
    <property type="entry name" value="ATP-BINDING TRANSPORT PROTEIN-RELATED"/>
    <property type="match status" value="1"/>
</dbReference>
<evidence type="ECO:0000256" key="1">
    <source>
        <dbReference type="ARBA" id="ARBA00022737"/>
    </source>
</evidence>
<keyword evidence="2" id="KW-0648">Protein biosynthesis</keyword>
<evidence type="ECO:0000313" key="3">
    <source>
        <dbReference type="Proteomes" id="UP000198211"/>
    </source>
</evidence>
<keyword evidence="3" id="KW-1185">Reference proteome</keyword>
<proteinExistence type="predicted"/>
<dbReference type="AlphaFoldDB" id="A0A225W5M1"/>
<dbReference type="EMBL" id="NBNE01001787">
    <property type="protein sequence ID" value="OWZ12654.1"/>
    <property type="molecule type" value="Genomic_DNA"/>
</dbReference>
<dbReference type="GO" id="GO:0005524">
    <property type="term" value="F:ATP binding"/>
    <property type="evidence" value="ECO:0007669"/>
    <property type="project" value="TreeGrafter"/>
</dbReference>
<dbReference type="OrthoDB" id="3249045at2759"/>
<gene>
    <name evidence="2" type="ORF">PHMEG_00014146</name>
</gene>
<name>A0A225W5M1_9STRA</name>
<dbReference type="InterPro" id="IPR050611">
    <property type="entry name" value="ABCF"/>
</dbReference>
<accession>A0A225W5M1</accession>
<dbReference type="GO" id="GO:0003746">
    <property type="term" value="F:translation elongation factor activity"/>
    <property type="evidence" value="ECO:0007669"/>
    <property type="project" value="UniProtKB-KW"/>
</dbReference>
<dbReference type="InterPro" id="IPR027417">
    <property type="entry name" value="P-loop_NTPase"/>
</dbReference>
<organism evidence="2 3">
    <name type="scientific">Phytophthora megakarya</name>
    <dbReference type="NCBI Taxonomy" id="4795"/>
    <lineage>
        <taxon>Eukaryota</taxon>
        <taxon>Sar</taxon>
        <taxon>Stramenopiles</taxon>
        <taxon>Oomycota</taxon>
        <taxon>Peronosporomycetes</taxon>
        <taxon>Peronosporales</taxon>
        <taxon>Peronosporaceae</taxon>
        <taxon>Phytophthora</taxon>
    </lineage>
</organism>
<dbReference type="STRING" id="4795.A0A225W5M1"/>
<reference evidence="3" key="1">
    <citation type="submission" date="2017-03" db="EMBL/GenBank/DDBJ databases">
        <title>Phytopthora megakarya and P. palmivora, two closely related causual agents of cacao black pod achieved similar genome size and gene model numbers by different mechanisms.</title>
        <authorList>
            <person name="Ali S."/>
            <person name="Shao J."/>
            <person name="Larry D.J."/>
            <person name="Kronmiller B."/>
            <person name="Shen D."/>
            <person name="Strem M.D."/>
            <person name="Melnick R.L."/>
            <person name="Guiltinan M.J."/>
            <person name="Tyler B.M."/>
            <person name="Meinhardt L.W."/>
            <person name="Bailey B.A."/>
        </authorList>
    </citation>
    <scope>NUCLEOTIDE SEQUENCE [LARGE SCALE GENOMIC DNA]</scope>
    <source>
        <strain evidence="3">zdho120</strain>
    </source>
</reference>
<keyword evidence="1" id="KW-0677">Repeat</keyword>
<keyword evidence="2" id="KW-0251">Elongation factor</keyword>
<evidence type="ECO:0000313" key="2">
    <source>
        <dbReference type="EMBL" id="OWZ12654.1"/>
    </source>
</evidence>
<dbReference type="Gene3D" id="3.40.50.300">
    <property type="entry name" value="P-loop containing nucleotide triphosphate hydrolases"/>
    <property type="match status" value="1"/>
</dbReference>
<dbReference type="SUPFAM" id="SSF52540">
    <property type="entry name" value="P-loop containing nucleoside triphosphate hydrolases"/>
    <property type="match status" value="1"/>
</dbReference>
<protein>
    <submittedName>
        <fullName evidence="2">Elongation factor 3-like protein ABCF transporter</fullName>
    </submittedName>
</protein>
<comment type="caution">
    <text evidence="2">The sequence shown here is derived from an EMBL/GenBank/DDBJ whole genome shotgun (WGS) entry which is preliminary data.</text>
</comment>
<sequence>MPLRLTSRLLWEFGPTAIPALDELKNERRLARWRAVIRDGTCGGVAPDDADAAALKNAAATVAKTIAQQVNPLAIQCVEADLQGTRTASIVTALNLLKELSETRCQVGCQRSCRSSPSKALRDTSIHKSSLKRKAAKFYVSSRGPSVGRDAVCPPAATAVGGDHRREARAHLVHAASDGEAMEEDPIYIRTRLETDTNCVHGLDRPTHPGLNDFTLEYVTDVCTALATQNRGSAWRTIVMSYTCTTVILRLFAMLYVLPEVTWTSHWPIEGLPETLRYVYVQHEGIVESQGVDVQGPELVHQIPEAFMQKMLDDEFDALSGGWRMKLAVARAMLYSADVLLLNESTNHLDVHAVQCWWTT</sequence>